<dbReference type="RefSeq" id="WP_084089482.1">
    <property type="nucleotide sequence ID" value="NZ_FWXD01000004.1"/>
</dbReference>
<keyword evidence="2" id="KW-0378">Hydrolase</keyword>
<dbReference type="PANTHER" id="PTHR42886">
    <property type="entry name" value="RE40534P-RELATED"/>
    <property type="match status" value="1"/>
</dbReference>
<dbReference type="GO" id="GO:0042171">
    <property type="term" value="F:lysophosphatidic acid acyltransferase activity"/>
    <property type="evidence" value="ECO:0007669"/>
    <property type="project" value="TreeGrafter"/>
</dbReference>
<accession>A0A1W1XA01</accession>
<gene>
    <name evidence="2" type="ORF">SAMN02745857_00986</name>
</gene>
<reference evidence="2 3" key="1">
    <citation type="submission" date="2017-04" db="EMBL/GenBank/DDBJ databases">
        <authorList>
            <person name="Afonso C.L."/>
            <person name="Miller P.J."/>
            <person name="Scott M.A."/>
            <person name="Spackman E."/>
            <person name="Goraichik I."/>
            <person name="Dimitrov K.M."/>
            <person name="Suarez D.L."/>
            <person name="Swayne D.E."/>
        </authorList>
    </citation>
    <scope>NUCLEOTIDE SEQUENCE [LARGE SCALE GENOMIC DNA]</scope>
    <source>
        <strain evidence="2 3">DSM 23236</strain>
    </source>
</reference>
<sequence length="273" mass="29979">MSRQLEVLHHPPQGKALDAPPLLLVHGAYTGAWCWSQTFLPWLAARGFDVHALSLSGHAGSEGRDRLDTFGLHDYAADVQQVMASLPRTPLLVGHSLGGYVVQSVARRQPVPGIALLASVPPYGLAGAFCHMGLTAPHLLWGLGKEQLAHPLSSRLPELDLVMMRELLFSNAPDSDQIRAFTARTQPESMRALAELMLPHPLQLWGEPRIPALVVGVERDRIIPGSDIWVTARAWHTQPLFFADTGHALMQDAGWERIAHAVAEWATRHFLPS</sequence>
<dbReference type="AlphaFoldDB" id="A0A1W1XA01"/>
<dbReference type="GO" id="GO:0006654">
    <property type="term" value="P:phosphatidic acid biosynthetic process"/>
    <property type="evidence" value="ECO:0007669"/>
    <property type="project" value="TreeGrafter"/>
</dbReference>
<keyword evidence="3" id="KW-1185">Reference proteome</keyword>
<dbReference type="PANTHER" id="PTHR42886:SF42">
    <property type="entry name" value="ALPHA_BETA-HYDROLASES SUPERFAMILY PROTEIN"/>
    <property type="match status" value="1"/>
</dbReference>
<evidence type="ECO:0000259" key="1">
    <source>
        <dbReference type="Pfam" id="PF12697"/>
    </source>
</evidence>
<dbReference type="GO" id="GO:0055088">
    <property type="term" value="P:lipid homeostasis"/>
    <property type="evidence" value="ECO:0007669"/>
    <property type="project" value="TreeGrafter"/>
</dbReference>
<dbReference type="EMBL" id="FWXD01000004">
    <property type="protein sequence ID" value="SMC20498.1"/>
    <property type="molecule type" value="Genomic_DNA"/>
</dbReference>
<evidence type="ECO:0000313" key="2">
    <source>
        <dbReference type="EMBL" id="SMC20498.1"/>
    </source>
</evidence>
<protein>
    <submittedName>
        <fullName evidence="2">Alpha/beta hydrolase family protein</fullName>
    </submittedName>
</protein>
<dbReference type="InterPro" id="IPR000073">
    <property type="entry name" value="AB_hydrolase_1"/>
</dbReference>
<dbReference type="Gene3D" id="3.40.50.1820">
    <property type="entry name" value="alpha/beta hydrolase"/>
    <property type="match status" value="1"/>
</dbReference>
<dbReference type="Proteomes" id="UP000192761">
    <property type="component" value="Unassembled WGS sequence"/>
</dbReference>
<dbReference type="SUPFAM" id="SSF53474">
    <property type="entry name" value="alpha/beta-Hydrolases"/>
    <property type="match status" value="1"/>
</dbReference>
<dbReference type="STRING" id="1121001.SAMN02745857_00986"/>
<dbReference type="OrthoDB" id="9806902at2"/>
<proteinExistence type="predicted"/>
<feature type="domain" description="AB hydrolase-1" evidence="1">
    <location>
        <begin position="22"/>
        <end position="260"/>
    </location>
</feature>
<dbReference type="InterPro" id="IPR029058">
    <property type="entry name" value="AB_hydrolase_fold"/>
</dbReference>
<organism evidence="2 3">
    <name type="scientific">Andreprevotia lacus DSM 23236</name>
    <dbReference type="NCBI Taxonomy" id="1121001"/>
    <lineage>
        <taxon>Bacteria</taxon>
        <taxon>Pseudomonadati</taxon>
        <taxon>Pseudomonadota</taxon>
        <taxon>Betaproteobacteria</taxon>
        <taxon>Neisseriales</taxon>
        <taxon>Chitinibacteraceae</taxon>
        <taxon>Andreprevotia</taxon>
    </lineage>
</organism>
<dbReference type="GO" id="GO:0052689">
    <property type="term" value="F:carboxylic ester hydrolase activity"/>
    <property type="evidence" value="ECO:0007669"/>
    <property type="project" value="TreeGrafter"/>
</dbReference>
<evidence type="ECO:0000313" key="3">
    <source>
        <dbReference type="Proteomes" id="UP000192761"/>
    </source>
</evidence>
<name>A0A1W1XA01_9NEIS</name>
<dbReference type="Pfam" id="PF12697">
    <property type="entry name" value="Abhydrolase_6"/>
    <property type="match status" value="1"/>
</dbReference>